<organism evidence="1 2">
    <name type="scientific">Acanthosepion pharaonis</name>
    <name type="common">Pharaoh cuttlefish</name>
    <name type="synonym">Sepia pharaonis</name>
    <dbReference type="NCBI Taxonomy" id="158019"/>
    <lineage>
        <taxon>Eukaryota</taxon>
        <taxon>Metazoa</taxon>
        <taxon>Spiralia</taxon>
        <taxon>Lophotrochozoa</taxon>
        <taxon>Mollusca</taxon>
        <taxon>Cephalopoda</taxon>
        <taxon>Coleoidea</taxon>
        <taxon>Decapodiformes</taxon>
        <taxon>Sepiida</taxon>
        <taxon>Sepiina</taxon>
        <taxon>Sepiidae</taxon>
        <taxon>Acanthosepion</taxon>
    </lineage>
</organism>
<name>A0A812D0Y9_ACAPH</name>
<dbReference type="EMBL" id="CAHIKZ030002280">
    <property type="protein sequence ID" value="CAE1284171.1"/>
    <property type="molecule type" value="Genomic_DNA"/>
</dbReference>
<dbReference type="Proteomes" id="UP000597762">
    <property type="component" value="Unassembled WGS sequence"/>
</dbReference>
<gene>
    <name evidence="1" type="ORF">SPHA_44622</name>
</gene>
<protein>
    <submittedName>
        <fullName evidence="1">Uncharacterized protein</fullName>
    </submittedName>
</protein>
<comment type="caution">
    <text evidence="1">The sequence shown here is derived from an EMBL/GenBank/DDBJ whole genome shotgun (WGS) entry which is preliminary data.</text>
</comment>
<proteinExistence type="predicted"/>
<evidence type="ECO:0000313" key="2">
    <source>
        <dbReference type="Proteomes" id="UP000597762"/>
    </source>
</evidence>
<accession>A0A812D0Y9</accession>
<sequence>MAAVRLSQTPQARCMRFYGDIQRLAAASGITCPSSSFWSFLAFNYDPGINLTARDISVGSMTCVCQFCNAHKWARKTAGLCCSSGKVRLPPLHEPPIPSRGLIWGSDYNLQAENWIGILPPLGRVPRRDVILLLQAMFHEVKSHIRSFKYALENAAFPSFSIVIDADKRPHDEHERRYNAPAYNEVAAGEQDRIRNSVLKSRGGALCRISETHRSYDALLYPLLFSYGDNGYHFGIPLHTPGGQPITSSKAL</sequence>
<evidence type="ECO:0000313" key="1">
    <source>
        <dbReference type="EMBL" id="CAE1284171.1"/>
    </source>
</evidence>
<keyword evidence="2" id="KW-1185">Reference proteome</keyword>
<dbReference type="PANTHER" id="PTHR45786">
    <property type="entry name" value="DNA BINDING PROTEIN-LIKE"/>
    <property type="match status" value="1"/>
</dbReference>
<dbReference type="OrthoDB" id="6128111at2759"/>
<dbReference type="PANTHER" id="PTHR45786:SF74">
    <property type="entry name" value="ATP-DEPENDENT DNA HELICASE"/>
    <property type="match status" value="1"/>
</dbReference>
<reference evidence="1" key="1">
    <citation type="submission" date="2021-01" db="EMBL/GenBank/DDBJ databases">
        <authorList>
            <person name="Li R."/>
            <person name="Bekaert M."/>
        </authorList>
    </citation>
    <scope>NUCLEOTIDE SEQUENCE</scope>
    <source>
        <strain evidence="1">Farmed</strain>
    </source>
</reference>
<dbReference type="AlphaFoldDB" id="A0A812D0Y9"/>